<dbReference type="EMBL" id="CAJNOR010002337">
    <property type="protein sequence ID" value="CAF1280080.1"/>
    <property type="molecule type" value="Genomic_DNA"/>
</dbReference>
<comment type="caution">
    <text evidence="1">The sequence shown here is derived from an EMBL/GenBank/DDBJ whole genome shotgun (WGS) entry which is preliminary data.</text>
</comment>
<evidence type="ECO:0000313" key="3">
    <source>
        <dbReference type="Proteomes" id="UP000663828"/>
    </source>
</evidence>
<accession>A0A814FL97</accession>
<dbReference type="AlphaFoldDB" id="A0A814FL97"/>
<dbReference type="OrthoDB" id="9993693at2759"/>
<evidence type="ECO:0000313" key="2">
    <source>
        <dbReference type="EMBL" id="CAF1280080.1"/>
    </source>
</evidence>
<reference evidence="1" key="1">
    <citation type="submission" date="2021-02" db="EMBL/GenBank/DDBJ databases">
        <authorList>
            <person name="Nowell W R."/>
        </authorList>
    </citation>
    <scope>NUCLEOTIDE SEQUENCE</scope>
</reference>
<proteinExistence type="predicted"/>
<organism evidence="1 4">
    <name type="scientific">Adineta ricciae</name>
    <name type="common">Rotifer</name>
    <dbReference type="NCBI Taxonomy" id="249248"/>
    <lineage>
        <taxon>Eukaryota</taxon>
        <taxon>Metazoa</taxon>
        <taxon>Spiralia</taxon>
        <taxon>Gnathifera</taxon>
        <taxon>Rotifera</taxon>
        <taxon>Eurotatoria</taxon>
        <taxon>Bdelloidea</taxon>
        <taxon>Adinetida</taxon>
        <taxon>Adinetidae</taxon>
        <taxon>Adineta</taxon>
    </lineage>
</organism>
<keyword evidence="3" id="KW-1185">Reference proteome</keyword>
<evidence type="ECO:0000313" key="4">
    <source>
        <dbReference type="Proteomes" id="UP000663852"/>
    </source>
</evidence>
<dbReference type="EMBL" id="CAJNOJ010000057">
    <property type="protein sequence ID" value="CAF0985058.1"/>
    <property type="molecule type" value="Genomic_DNA"/>
</dbReference>
<dbReference type="Proteomes" id="UP000663852">
    <property type="component" value="Unassembled WGS sequence"/>
</dbReference>
<evidence type="ECO:0000313" key="1">
    <source>
        <dbReference type="EMBL" id="CAF0985058.1"/>
    </source>
</evidence>
<protein>
    <submittedName>
        <fullName evidence="1">Uncharacterized protein</fullName>
    </submittedName>
</protein>
<sequence>MASEQLDLNGLLQAVSQVLTAFHFPNGSSLIERAMTNRVDDVANTQLLANLKQEASQLPLLTTIEMSGEMRCFVQAVIDSIKATDVIDKRFVTRSIGKIYRGFEPFVRNEVQRLALIDMEAAKEDALNIEPRHRISHKLRTATNNNQRWLEDEENDDDLHMTRELQAAAF</sequence>
<gene>
    <name evidence="1" type="ORF">EDS130_LOCUS14080</name>
    <name evidence="2" type="ORF">XAT740_LOCUS27767</name>
</gene>
<name>A0A814FL97_ADIRI</name>
<dbReference type="Proteomes" id="UP000663828">
    <property type="component" value="Unassembled WGS sequence"/>
</dbReference>